<dbReference type="PROSITE" id="PS50995">
    <property type="entry name" value="HTH_MARR_2"/>
    <property type="match status" value="1"/>
</dbReference>
<dbReference type="PANTHER" id="PTHR39515">
    <property type="entry name" value="CONSERVED PROTEIN"/>
    <property type="match status" value="1"/>
</dbReference>
<organism evidence="5 6">
    <name type="scientific">Rhodococcoides kyotonense</name>
    <dbReference type="NCBI Taxonomy" id="398843"/>
    <lineage>
        <taxon>Bacteria</taxon>
        <taxon>Bacillati</taxon>
        <taxon>Actinomycetota</taxon>
        <taxon>Actinomycetes</taxon>
        <taxon>Mycobacteriales</taxon>
        <taxon>Nocardiaceae</taxon>
        <taxon>Rhodococcoides</taxon>
    </lineage>
</organism>
<dbReference type="EMBL" id="LVHI01000006">
    <property type="protein sequence ID" value="OAK56132.1"/>
    <property type="molecule type" value="Genomic_DNA"/>
</dbReference>
<dbReference type="PANTHER" id="PTHR39515:SF2">
    <property type="entry name" value="HTH-TYPE TRANSCRIPTIONAL REGULATOR RV0880"/>
    <property type="match status" value="1"/>
</dbReference>
<evidence type="ECO:0000313" key="5">
    <source>
        <dbReference type="EMBL" id="OAK56132.1"/>
    </source>
</evidence>
<gene>
    <name evidence="5" type="ORF">A3K89_17725</name>
</gene>
<dbReference type="AlphaFoldDB" id="A0A177YKL7"/>
<dbReference type="SUPFAM" id="SSF46785">
    <property type="entry name" value="Winged helix' DNA-binding domain"/>
    <property type="match status" value="1"/>
</dbReference>
<dbReference type="InterPro" id="IPR000835">
    <property type="entry name" value="HTH_MarR-typ"/>
</dbReference>
<feature type="domain" description="HTH marR-type" evidence="4">
    <location>
        <begin position="1"/>
        <end position="126"/>
    </location>
</feature>
<dbReference type="Gene3D" id="1.10.10.10">
    <property type="entry name" value="Winged helix-like DNA-binding domain superfamily/Winged helix DNA-binding domain"/>
    <property type="match status" value="1"/>
</dbReference>
<keyword evidence="1" id="KW-0805">Transcription regulation</keyword>
<dbReference type="InterPro" id="IPR052526">
    <property type="entry name" value="HTH-type_Bedaq_tolerance"/>
</dbReference>
<evidence type="ECO:0000256" key="3">
    <source>
        <dbReference type="ARBA" id="ARBA00023163"/>
    </source>
</evidence>
<dbReference type="Proteomes" id="UP000077519">
    <property type="component" value="Unassembled WGS sequence"/>
</dbReference>
<reference evidence="5 6" key="1">
    <citation type="submission" date="2016-03" db="EMBL/GenBank/DDBJ databases">
        <title>Genome sequence of Rhodococcus kyotonensis KB10.</title>
        <authorList>
            <person name="Jeong H."/>
            <person name="Hong C.E."/>
            <person name="Jo S.H."/>
            <person name="Park J.M."/>
        </authorList>
    </citation>
    <scope>NUCLEOTIDE SEQUENCE [LARGE SCALE GENOMIC DNA]</scope>
    <source>
        <strain evidence="5 6">KB10</strain>
    </source>
</reference>
<evidence type="ECO:0000313" key="6">
    <source>
        <dbReference type="Proteomes" id="UP000077519"/>
    </source>
</evidence>
<dbReference type="PROSITE" id="PS01117">
    <property type="entry name" value="HTH_MARR_1"/>
    <property type="match status" value="1"/>
</dbReference>
<protein>
    <recommendedName>
        <fullName evidence="4">HTH marR-type domain-containing protein</fullName>
    </recommendedName>
</protein>
<dbReference type="InterPro" id="IPR036390">
    <property type="entry name" value="WH_DNA-bd_sf"/>
</dbReference>
<evidence type="ECO:0000256" key="2">
    <source>
        <dbReference type="ARBA" id="ARBA00023125"/>
    </source>
</evidence>
<sequence length="129" mass="14288">MAMRLNRQLRLRHSSDKIPVAHLSILATLFREGPTTTGELAVRERIKPPSISRSSSALLEMGLIERVPHPTDGRQVLLTLTDEGRRVASQDVASRERVLAEQLAELTDEQRDTLATAADILNGIVERAD</sequence>
<name>A0A177YKL7_9NOCA</name>
<dbReference type="SMART" id="SM00347">
    <property type="entry name" value="HTH_MARR"/>
    <property type="match status" value="1"/>
</dbReference>
<dbReference type="InterPro" id="IPR036388">
    <property type="entry name" value="WH-like_DNA-bd_sf"/>
</dbReference>
<evidence type="ECO:0000256" key="1">
    <source>
        <dbReference type="ARBA" id="ARBA00023015"/>
    </source>
</evidence>
<comment type="caution">
    <text evidence="5">The sequence shown here is derived from an EMBL/GenBank/DDBJ whole genome shotgun (WGS) entry which is preliminary data.</text>
</comment>
<dbReference type="GO" id="GO:0003677">
    <property type="term" value="F:DNA binding"/>
    <property type="evidence" value="ECO:0007669"/>
    <property type="project" value="UniProtKB-KW"/>
</dbReference>
<dbReference type="Pfam" id="PF01047">
    <property type="entry name" value="MarR"/>
    <property type="match status" value="1"/>
</dbReference>
<dbReference type="InterPro" id="IPR023187">
    <property type="entry name" value="Tscrpt_reg_MarR-type_CS"/>
</dbReference>
<accession>A0A177YKL7</accession>
<evidence type="ECO:0000259" key="4">
    <source>
        <dbReference type="PROSITE" id="PS50995"/>
    </source>
</evidence>
<proteinExistence type="predicted"/>
<keyword evidence="2" id="KW-0238">DNA-binding</keyword>
<keyword evidence="3" id="KW-0804">Transcription</keyword>
<keyword evidence="6" id="KW-1185">Reference proteome</keyword>
<dbReference type="GO" id="GO:0003700">
    <property type="term" value="F:DNA-binding transcription factor activity"/>
    <property type="evidence" value="ECO:0007669"/>
    <property type="project" value="InterPro"/>
</dbReference>